<organism evidence="1 2">
    <name type="scientific">Nicotiana tabacum</name>
    <name type="common">Common tobacco</name>
    <dbReference type="NCBI Taxonomy" id="4097"/>
    <lineage>
        <taxon>Eukaryota</taxon>
        <taxon>Viridiplantae</taxon>
        <taxon>Streptophyta</taxon>
        <taxon>Embryophyta</taxon>
        <taxon>Tracheophyta</taxon>
        <taxon>Spermatophyta</taxon>
        <taxon>Magnoliopsida</taxon>
        <taxon>eudicotyledons</taxon>
        <taxon>Gunneridae</taxon>
        <taxon>Pentapetalae</taxon>
        <taxon>asterids</taxon>
        <taxon>lamiids</taxon>
        <taxon>Solanales</taxon>
        <taxon>Solanaceae</taxon>
        <taxon>Nicotianoideae</taxon>
        <taxon>Nicotianeae</taxon>
        <taxon>Nicotiana</taxon>
    </lineage>
</organism>
<proteinExistence type="predicted"/>
<keyword evidence="1" id="KW-1185">Reference proteome</keyword>
<gene>
    <name evidence="2" type="primary">LOC107832039</name>
</gene>
<evidence type="ECO:0000313" key="1">
    <source>
        <dbReference type="Proteomes" id="UP000790787"/>
    </source>
</evidence>
<reference evidence="2" key="2">
    <citation type="submission" date="2025-08" db="UniProtKB">
        <authorList>
            <consortium name="RefSeq"/>
        </authorList>
    </citation>
    <scope>IDENTIFICATION</scope>
    <source>
        <tissue evidence="2">Leaf</tissue>
    </source>
</reference>
<reference evidence="1" key="1">
    <citation type="journal article" date="2014" name="Nat. Commun.">
        <title>The tobacco genome sequence and its comparison with those of tomato and potato.</title>
        <authorList>
            <person name="Sierro N."/>
            <person name="Battey J.N."/>
            <person name="Ouadi S."/>
            <person name="Bakaher N."/>
            <person name="Bovet L."/>
            <person name="Willig A."/>
            <person name="Goepfert S."/>
            <person name="Peitsch M.C."/>
            <person name="Ivanov N.V."/>
        </authorList>
    </citation>
    <scope>NUCLEOTIDE SEQUENCE [LARGE SCALE GENOMIC DNA]</scope>
</reference>
<evidence type="ECO:0000313" key="2">
    <source>
        <dbReference type="RefSeq" id="XP_075093304.1"/>
    </source>
</evidence>
<dbReference type="Proteomes" id="UP000790787">
    <property type="component" value="Chromosome 18"/>
</dbReference>
<sequence length="140" mass="15763">MNIHRFLIVKIHRYFLCTMIHLPACVATIRPLYQRDVREWIIVSLSQAPCTSQGLLQLRKPSHPSCSIPAAINCLATLLKEPIVRSSFVQPDGVKLLVALIAPASTQQSIQLLYETCLCVWLLSYYEPAIEYLATSRALP</sequence>
<dbReference type="RefSeq" id="XP_075093304.1">
    <property type="nucleotide sequence ID" value="XM_075237203.1"/>
</dbReference>
<accession>A0AC58T7T5</accession>
<protein>
    <submittedName>
        <fullName evidence="2">V-type proton ATPase subunit H-like isoform X1</fullName>
    </submittedName>
</protein>
<name>A0AC58T7T5_TOBAC</name>